<comment type="caution">
    <text evidence="3">The sequence shown here is derived from an EMBL/GenBank/DDBJ whole genome shotgun (WGS) entry which is preliminary data.</text>
</comment>
<dbReference type="Pfam" id="PF00395">
    <property type="entry name" value="SLH"/>
    <property type="match status" value="2"/>
</dbReference>
<name>A0ABQ6NJF5_9BACL</name>
<dbReference type="PANTHER" id="PTHR43308">
    <property type="entry name" value="OUTER MEMBRANE PROTEIN ALPHA-RELATED"/>
    <property type="match status" value="1"/>
</dbReference>
<dbReference type="RefSeq" id="WP_317979339.1">
    <property type="nucleotide sequence ID" value="NZ_BTCL01000004.1"/>
</dbReference>
<dbReference type="InterPro" id="IPR051465">
    <property type="entry name" value="Cell_Envelope_Struct_Comp"/>
</dbReference>
<feature type="domain" description="SLH" evidence="2">
    <location>
        <begin position="91"/>
        <end position="154"/>
    </location>
</feature>
<sequence>MKTLITRLTPLVIAASLLSPVSTLHAASSSQQFNDLADLAPEMKAKLDALIAADIFNGTSTDTFGLDQTMTRAQLAVVLARAMNLNTSMVANTSFTDIPATSYASSYVEAVKEAGLMNGIGNDVFNPNGNVTKEQLAAVLVRSLGEQSSIGDKVNGTVSD</sequence>
<reference evidence="3 4" key="1">
    <citation type="submission" date="2023-05" db="EMBL/GenBank/DDBJ databases">
        <title>Draft genome of Paenibacillus sp. CCS26.</title>
        <authorList>
            <person name="Akita H."/>
            <person name="Shinto Y."/>
            <person name="Kimura Z."/>
        </authorList>
    </citation>
    <scope>NUCLEOTIDE SEQUENCE [LARGE SCALE GENOMIC DNA]</scope>
    <source>
        <strain evidence="3 4">CCS26</strain>
    </source>
</reference>
<feature type="signal peptide" evidence="1">
    <location>
        <begin position="1"/>
        <end position="26"/>
    </location>
</feature>
<organism evidence="3 4">
    <name type="scientific">Paenibacillus glycanilyticus</name>
    <dbReference type="NCBI Taxonomy" id="126569"/>
    <lineage>
        <taxon>Bacteria</taxon>
        <taxon>Bacillati</taxon>
        <taxon>Bacillota</taxon>
        <taxon>Bacilli</taxon>
        <taxon>Bacillales</taxon>
        <taxon>Paenibacillaceae</taxon>
        <taxon>Paenibacillus</taxon>
    </lineage>
</organism>
<dbReference type="PANTHER" id="PTHR43308:SF5">
    <property type="entry name" value="S-LAYER PROTEIN _ PEPTIDOGLYCAN ENDO-BETA-N-ACETYLGLUCOSAMINIDASE"/>
    <property type="match status" value="1"/>
</dbReference>
<dbReference type="PROSITE" id="PS51272">
    <property type="entry name" value="SLH"/>
    <property type="match status" value="2"/>
</dbReference>
<dbReference type="EMBL" id="BTCL01000004">
    <property type="protein sequence ID" value="GMK44317.1"/>
    <property type="molecule type" value="Genomic_DNA"/>
</dbReference>
<keyword evidence="1" id="KW-0732">Signal</keyword>
<evidence type="ECO:0000256" key="1">
    <source>
        <dbReference type="SAM" id="SignalP"/>
    </source>
</evidence>
<proteinExistence type="predicted"/>
<dbReference type="InterPro" id="IPR001119">
    <property type="entry name" value="SLH_dom"/>
</dbReference>
<dbReference type="Proteomes" id="UP001285921">
    <property type="component" value="Unassembled WGS sequence"/>
</dbReference>
<evidence type="ECO:0000313" key="4">
    <source>
        <dbReference type="Proteomes" id="UP001285921"/>
    </source>
</evidence>
<keyword evidence="4" id="KW-1185">Reference proteome</keyword>
<feature type="chain" id="PRO_5047088713" description="SLH domain-containing protein" evidence="1">
    <location>
        <begin position="27"/>
        <end position="160"/>
    </location>
</feature>
<protein>
    <recommendedName>
        <fullName evidence="2">SLH domain-containing protein</fullName>
    </recommendedName>
</protein>
<evidence type="ECO:0000313" key="3">
    <source>
        <dbReference type="EMBL" id="GMK44317.1"/>
    </source>
</evidence>
<accession>A0ABQ6NJF5</accession>
<gene>
    <name evidence="3" type="ORF">PghCCS26_14450</name>
</gene>
<evidence type="ECO:0000259" key="2">
    <source>
        <dbReference type="PROSITE" id="PS51272"/>
    </source>
</evidence>
<feature type="domain" description="SLH" evidence="2">
    <location>
        <begin position="30"/>
        <end position="90"/>
    </location>
</feature>